<name>A0ABQ9HLF2_9NEOP</name>
<organism evidence="1 2">
    <name type="scientific">Dryococelus australis</name>
    <dbReference type="NCBI Taxonomy" id="614101"/>
    <lineage>
        <taxon>Eukaryota</taxon>
        <taxon>Metazoa</taxon>
        <taxon>Ecdysozoa</taxon>
        <taxon>Arthropoda</taxon>
        <taxon>Hexapoda</taxon>
        <taxon>Insecta</taxon>
        <taxon>Pterygota</taxon>
        <taxon>Neoptera</taxon>
        <taxon>Polyneoptera</taxon>
        <taxon>Phasmatodea</taxon>
        <taxon>Verophasmatodea</taxon>
        <taxon>Anareolatae</taxon>
        <taxon>Phasmatidae</taxon>
        <taxon>Eurycanthinae</taxon>
        <taxon>Dryococelus</taxon>
    </lineage>
</organism>
<evidence type="ECO:0000313" key="2">
    <source>
        <dbReference type="Proteomes" id="UP001159363"/>
    </source>
</evidence>
<evidence type="ECO:0000313" key="1">
    <source>
        <dbReference type="EMBL" id="KAJ8885184.1"/>
    </source>
</evidence>
<dbReference type="PANTHER" id="PTHR33198">
    <property type="entry name" value="ANK_REP_REGION DOMAIN-CONTAINING PROTEIN-RELATED"/>
    <property type="match status" value="1"/>
</dbReference>
<accession>A0ABQ9HLF2</accession>
<comment type="caution">
    <text evidence="1">The sequence shown here is derived from an EMBL/GenBank/DDBJ whole genome shotgun (WGS) entry which is preliminary data.</text>
</comment>
<sequence>MAEEQGVYLKPPKQQIITEQGMADSSKSWLQQFDWYSIATNLKKKSSRVPVSTFMTVIGQDAAKIYNIFTLTEKEESDNEVIKEKFYAYFSPKANLTYERYIFNKFVQVEGQPFEEFLTAITNQGKKCEFQELPDSLLCDKIFVGIISDTVRERLLAEEKLTFNQAVKICRAT</sequence>
<reference evidence="1 2" key="1">
    <citation type="submission" date="2023-02" db="EMBL/GenBank/DDBJ databases">
        <title>LHISI_Scaffold_Assembly.</title>
        <authorList>
            <person name="Stuart O.P."/>
            <person name="Cleave R."/>
            <person name="Magrath M.J.L."/>
            <person name="Mikheyev A.S."/>
        </authorList>
    </citation>
    <scope>NUCLEOTIDE SEQUENCE [LARGE SCALE GENOMIC DNA]</scope>
    <source>
        <strain evidence="1">Daus_M_001</strain>
        <tissue evidence="1">Leg muscle</tissue>
    </source>
</reference>
<dbReference type="PANTHER" id="PTHR33198:SF20">
    <property type="entry name" value="RETROTRANSPOSON GAG DOMAIN-CONTAINING PROTEIN"/>
    <property type="match status" value="1"/>
</dbReference>
<protein>
    <submittedName>
        <fullName evidence="1">Uncharacterized protein</fullName>
    </submittedName>
</protein>
<dbReference type="Proteomes" id="UP001159363">
    <property type="component" value="Chromosome X"/>
</dbReference>
<proteinExistence type="predicted"/>
<dbReference type="EMBL" id="JARBHB010000004">
    <property type="protein sequence ID" value="KAJ8885184.1"/>
    <property type="molecule type" value="Genomic_DNA"/>
</dbReference>
<gene>
    <name evidence="1" type="ORF">PR048_011380</name>
</gene>
<keyword evidence="2" id="KW-1185">Reference proteome</keyword>